<evidence type="ECO:0000256" key="1">
    <source>
        <dbReference type="SAM" id="MobiDB-lite"/>
    </source>
</evidence>
<feature type="non-terminal residue" evidence="3">
    <location>
        <position position="1047"/>
    </location>
</feature>
<feature type="region of interest" description="Disordered" evidence="1">
    <location>
        <begin position="475"/>
        <end position="496"/>
    </location>
</feature>
<keyword evidence="4" id="KW-1185">Reference proteome</keyword>
<reference evidence="3" key="1">
    <citation type="submission" date="2021-02" db="EMBL/GenBank/DDBJ databases">
        <authorList>
            <person name="Dougan E. K."/>
            <person name="Rhodes N."/>
            <person name="Thang M."/>
            <person name="Chan C."/>
        </authorList>
    </citation>
    <scope>NUCLEOTIDE SEQUENCE</scope>
</reference>
<accession>A0A813F4D0</accession>
<feature type="signal peptide" evidence="2">
    <location>
        <begin position="1"/>
        <end position="19"/>
    </location>
</feature>
<dbReference type="Proteomes" id="UP000654075">
    <property type="component" value="Unassembled WGS sequence"/>
</dbReference>
<evidence type="ECO:0008006" key="5">
    <source>
        <dbReference type="Google" id="ProtNLM"/>
    </source>
</evidence>
<evidence type="ECO:0000313" key="4">
    <source>
        <dbReference type="Proteomes" id="UP000654075"/>
    </source>
</evidence>
<sequence length="1047" mass="114901">AALPGWCLLLNLAIGCASAASIEGDNTSSTSALTGAEFGHDDWSKLFAQPPDVVFDLARNVTQGDSQPRKLADSLVGTGEGWDFPTGTKLGFGTAMEDTVYGNGAPASLRITVLAGYKYSDFSITLPTGFIVGPEHVQAAVKLAFSAVTRAACVRADYNVPMAATQNSADKYVLVPSPFASGKLELARTIKPFLLGDDFRLPYLVFMHGGSFKLCYTPDGSFEVNEYKNNVVPVLITVVGVLSDCLTDGCLAKERWDCYFTYRAEVVASCRVDFRTYGGGRLGWRVNAGGTSRVSWSKRWDADTYVFGAFTPGNARQCSDEITGSFIEPETKAFLPFSWIPPQGAGLNGNEQTAVQMPSLRREVSTDSFSMTACYCPNFDSSVDATPDACDHASEFIQPIGVIYYWMLRICDVDTYQSCGVSSPPFMRVMPQHPFVLRLQCPHHRLKIVFLPIPPPGPLEVPERAVWEPQARCKAESQETGDITWDPAPENGTRSYKIGGDRRDYKVWRAPNLLAMLPMEGLVEVCYCDSQCDDPLNYIKVGLIPALRSAGVARWTQPLPATGAIRPIETLKYVTKSGALTLYAGVTSNVSEGLHPYDSIPWRRKSLLKLVAFDNHRVWTPYGGSEEDAKVTLEKSLRLDYHNSLPGRRGLDSACAKTPYNAQQVNGPGTAEQAKEYAAWVGPSEPSKFLPFSGMENDQSFSMLKAGTYVICYCSIINDQDVCADDSYYIQAGKVLTIGPAGGVDLSLPTQFTVRVDLEGWGFSDTDSLRFISMTQTCMENANNPNAVLGGYRLGCPGINSTDCRPPTIKEDIPVLVISSDRTGIFIKSIEIGEFNSTLYFDKDIISVLLDGDAITIEESTILVNGKGLSEWTATERHIASTLSGYYGYADDFDARRMLWNRINFLATPAGNFYSDRLSIPVGWPDDDDRPRLTFVNAKGNWARRNRLQTNEDIKVDNPLTLKMCWGANDLGRQQYYGEAGVLNFVNPSQMSDAGIYLTSLQQGSVGPAIISLSPRRGRSAYKDYDIPIVLRILFKDQGSGQTVILV</sequence>
<proteinExistence type="predicted"/>
<evidence type="ECO:0000256" key="2">
    <source>
        <dbReference type="SAM" id="SignalP"/>
    </source>
</evidence>
<evidence type="ECO:0000313" key="3">
    <source>
        <dbReference type="EMBL" id="CAE8606338.1"/>
    </source>
</evidence>
<dbReference type="AlphaFoldDB" id="A0A813F4D0"/>
<protein>
    <recommendedName>
        <fullName evidence="5">Subtilisin</fullName>
    </recommendedName>
</protein>
<comment type="caution">
    <text evidence="3">The sequence shown here is derived from an EMBL/GenBank/DDBJ whole genome shotgun (WGS) entry which is preliminary data.</text>
</comment>
<keyword evidence="2" id="KW-0732">Signal</keyword>
<dbReference type="OrthoDB" id="431602at2759"/>
<gene>
    <name evidence="3" type="ORF">PGLA1383_LOCUS24322</name>
</gene>
<dbReference type="EMBL" id="CAJNNV010019041">
    <property type="protein sequence ID" value="CAE8606338.1"/>
    <property type="molecule type" value="Genomic_DNA"/>
</dbReference>
<organism evidence="3 4">
    <name type="scientific">Polarella glacialis</name>
    <name type="common">Dinoflagellate</name>
    <dbReference type="NCBI Taxonomy" id="89957"/>
    <lineage>
        <taxon>Eukaryota</taxon>
        <taxon>Sar</taxon>
        <taxon>Alveolata</taxon>
        <taxon>Dinophyceae</taxon>
        <taxon>Suessiales</taxon>
        <taxon>Suessiaceae</taxon>
        <taxon>Polarella</taxon>
    </lineage>
</organism>
<feature type="chain" id="PRO_5032882888" description="Subtilisin" evidence="2">
    <location>
        <begin position="20"/>
        <end position="1047"/>
    </location>
</feature>
<name>A0A813F4D0_POLGL</name>